<dbReference type="Pfam" id="PF05430">
    <property type="entry name" value="Methyltransf_30"/>
    <property type="match status" value="1"/>
</dbReference>
<evidence type="ECO:0000259" key="11">
    <source>
        <dbReference type="Pfam" id="PF05430"/>
    </source>
</evidence>
<evidence type="ECO:0000256" key="7">
    <source>
        <dbReference type="ARBA" id="ARBA00022827"/>
    </source>
</evidence>
<evidence type="ECO:0000256" key="4">
    <source>
        <dbReference type="ARBA" id="ARBA00022679"/>
    </source>
</evidence>
<evidence type="ECO:0000256" key="2">
    <source>
        <dbReference type="ARBA" id="ARBA00022603"/>
    </source>
</evidence>
<dbReference type="InterPro" id="IPR008471">
    <property type="entry name" value="MnmC-like_methylTransf"/>
</dbReference>
<dbReference type="InterPro" id="IPR036188">
    <property type="entry name" value="FAD/NAD-bd_sf"/>
</dbReference>
<keyword evidence="8" id="KW-0560">Oxidoreductase</keyword>
<gene>
    <name evidence="12" type="ORF">EVA68_04880</name>
</gene>
<dbReference type="Pfam" id="PF01266">
    <property type="entry name" value="DAO"/>
    <property type="match status" value="1"/>
</dbReference>
<evidence type="ECO:0000256" key="5">
    <source>
        <dbReference type="ARBA" id="ARBA00022691"/>
    </source>
</evidence>
<dbReference type="NCBIfam" id="NF033855">
    <property type="entry name" value="tRNA_MNMC2"/>
    <property type="match status" value="1"/>
</dbReference>
<keyword evidence="5" id="KW-0949">S-adenosyl-L-methionine</keyword>
<dbReference type="Gene3D" id="3.30.9.10">
    <property type="entry name" value="D-Amino Acid Oxidase, subunit A, domain 2"/>
    <property type="match status" value="1"/>
</dbReference>
<keyword evidence="1" id="KW-0963">Cytoplasm</keyword>
<dbReference type="PANTHER" id="PTHR13847:SF283">
    <property type="entry name" value="TRNA 5-METHYLAMINOMETHYL-2-THIOURIDINE BIOSYNTHESIS BIFUNCTIONAL PROTEIN MNMC"/>
    <property type="match status" value="1"/>
</dbReference>
<evidence type="ECO:0000256" key="1">
    <source>
        <dbReference type="ARBA" id="ARBA00022490"/>
    </source>
</evidence>
<accession>A0A520S188</accession>
<sequence>MKDYLLTEATINWQGKTACSDDFSDTYWSREAAIAEKTHVFTDPMQVRWEKLKPGNVFTIGEIGFGFGLNFMLTAEKWKKNGFEGFLNYIAYENRPVSPSDIAILGRLMPQLPVSNLLKHYPLPLHGHHIIWFASNIKLILMFDDALNALKDTSAKIDAWYLDGFTPSKNTNIWNERVFSQMFRLSKPGATVSTYSAAGKVRRGLTNSGFRVGRKVGYGKKREMLFAAARGEWIPTNHIACKVAIVGRGIAGAYLYEALQRRSMDITIFDDGEATSSIVPQLAIYPSLAINNELRYRFSLSAFEYATQDNTYYHQTGIIFSPKNEKERDRWTKISAKFPDDFLFYRNNRVCFPSAGWLASRKLLEDTPATNQHIKKISWTSEGWLLTHKNGCFIADAVILANGAQISPISMPSIVDVIPGLVLSVHLKNPISQVTTGHSSIFPPLNNCSTVSGLYDRDLATVTEYHINELLGDIEISHEILSADIGYRSTTRDRLPLCGVVPSWSDPNEPDQAGLYLLQGLGSHGATTARLCAEYITTLITQEPSVLGISMQKALEPKRFLLRNSN</sequence>
<dbReference type="InterPro" id="IPR029063">
    <property type="entry name" value="SAM-dependent_MTases_sf"/>
</dbReference>
<dbReference type="GO" id="GO:0008033">
    <property type="term" value="P:tRNA processing"/>
    <property type="evidence" value="ECO:0007669"/>
    <property type="project" value="UniProtKB-KW"/>
</dbReference>
<dbReference type="Proteomes" id="UP000316199">
    <property type="component" value="Unassembled WGS sequence"/>
</dbReference>
<proteinExistence type="predicted"/>
<dbReference type="SUPFAM" id="SSF51905">
    <property type="entry name" value="FAD/NAD(P)-binding domain"/>
    <property type="match status" value="1"/>
</dbReference>
<evidence type="ECO:0000256" key="3">
    <source>
        <dbReference type="ARBA" id="ARBA00022630"/>
    </source>
</evidence>
<evidence type="ECO:0000256" key="9">
    <source>
        <dbReference type="ARBA" id="ARBA00023268"/>
    </source>
</evidence>
<keyword evidence="4" id="KW-0808">Transferase</keyword>
<evidence type="ECO:0000313" key="12">
    <source>
        <dbReference type="EMBL" id="RZO76235.1"/>
    </source>
</evidence>
<comment type="caution">
    <text evidence="12">The sequence shown here is derived from an EMBL/GenBank/DDBJ whole genome shotgun (WGS) entry which is preliminary data.</text>
</comment>
<dbReference type="GO" id="GO:0004808">
    <property type="term" value="F:tRNA (5-methylaminomethyl-2-thiouridylate)(34)-methyltransferase activity"/>
    <property type="evidence" value="ECO:0007669"/>
    <property type="project" value="InterPro"/>
</dbReference>
<evidence type="ECO:0000313" key="13">
    <source>
        <dbReference type="Proteomes" id="UP000316199"/>
    </source>
</evidence>
<dbReference type="InterPro" id="IPR047785">
    <property type="entry name" value="tRNA_MNMC2"/>
</dbReference>
<dbReference type="EMBL" id="SHAG01000015">
    <property type="protein sequence ID" value="RZO76235.1"/>
    <property type="molecule type" value="Genomic_DNA"/>
</dbReference>
<dbReference type="Gene3D" id="3.40.50.150">
    <property type="entry name" value="Vaccinia Virus protein VP39"/>
    <property type="match status" value="1"/>
</dbReference>
<reference evidence="12 13" key="1">
    <citation type="submission" date="2019-02" db="EMBL/GenBank/DDBJ databases">
        <title>Prokaryotic population dynamics and viral predation in marine succession experiment using metagenomics: the confinement effect.</title>
        <authorList>
            <person name="Haro-Moreno J.M."/>
            <person name="Rodriguez-Valera F."/>
            <person name="Lopez-Perez M."/>
        </authorList>
    </citation>
    <scope>NUCLEOTIDE SEQUENCE [LARGE SCALE GENOMIC DNA]</scope>
    <source>
        <strain evidence="12">MED-G157</strain>
    </source>
</reference>
<keyword evidence="6" id="KW-0819">tRNA processing</keyword>
<keyword evidence="7" id="KW-0274">FAD</keyword>
<evidence type="ECO:0000256" key="8">
    <source>
        <dbReference type="ARBA" id="ARBA00023002"/>
    </source>
</evidence>
<organism evidence="12 13">
    <name type="scientific">OM182 bacterium</name>
    <dbReference type="NCBI Taxonomy" id="2510334"/>
    <lineage>
        <taxon>Bacteria</taxon>
        <taxon>Pseudomonadati</taxon>
        <taxon>Pseudomonadota</taxon>
        <taxon>Gammaproteobacteria</taxon>
        <taxon>OMG group</taxon>
        <taxon>OM182 clade</taxon>
    </lineage>
</organism>
<dbReference type="Gene3D" id="3.50.50.60">
    <property type="entry name" value="FAD/NAD(P)-binding domain"/>
    <property type="match status" value="1"/>
</dbReference>
<keyword evidence="9" id="KW-0511">Multifunctional enzyme</keyword>
<dbReference type="PANTHER" id="PTHR13847">
    <property type="entry name" value="SARCOSINE DEHYDROGENASE-RELATED"/>
    <property type="match status" value="1"/>
</dbReference>
<dbReference type="InterPro" id="IPR006076">
    <property type="entry name" value="FAD-dep_OxRdtase"/>
</dbReference>
<feature type="domain" description="MnmC-like methyltransferase" evidence="11">
    <location>
        <begin position="115"/>
        <end position="228"/>
    </location>
</feature>
<keyword evidence="2" id="KW-0489">Methyltransferase</keyword>
<name>A0A520S188_9GAMM</name>
<evidence type="ECO:0000259" key="10">
    <source>
        <dbReference type="Pfam" id="PF01266"/>
    </source>
</evidence>
<dbReference type="AlphaFoldDB" id="A0A520S188"/>
<dbReference type="GO" id="GO:0005737">
    <property type="term" value="C:cytoplasm"/>
    <property type="evidence" value="ECO:0007669"/>
    <property type="project" value="TreeGrafter"/>
</dbReference>
<protein>
    <submittedName>
        <fullName evidence="12">FAD-dependent oxidoreductase</fullName>
    </submittedName>
</protein>
<keyword evidence="3" id="KW-0285">Flavoprotein</keyword>
<evidence type="ECO:0000256" key="6">
    <source>
        <dbReference type="ARBA" id="ARBA00022694"/>
    </source>
</evidence>
<feature type="domain" description="FAD dependent oxidoreductase" evidence="10">
    <location>
        <begin position="371"/>
        <end position="538"/>
    </location>
</feature>
<dbReference type="GO" id="GO:0016645">
    <property type="term" value="F:oxidoreductase activity, acting on the CH-NH group of donors"/>
    <property type="evidence" value="ECO:0007669"/>
    <property type="project" value="InterPro"/>
</dbReference>
<dbReference type="GO" id="GO:0032259">
    <property type="term" value="P:methylation"/>
    <property type="evidence" value="ECO:0007669"/>
    <property type="project" value="UniProtKB-KW"/>
</dbReference>